<keyword evidence="2" id="KW-1133">Transmembrane helix</keyword>
<sequence>MKQPSVYASLVVLIALISKGSTQSTNATCLTGFEWMTNSRGQSPCLVAAYLIAPSLDDPTHAHVSALPPDFHYLTPSKDSPCLCNSVYYSMLQACAVCQDRTSDVWSTWIMNCSNVYQTVYPCDFSSGTAVPAWGYLNVTHEDNFDATAAKALADTNPPESTANSDPSATKTSITGSPTSTGSSSPSPSTPLSPTLQTGGHDSSKAGDIAAGVIGGLAGLTIVIVCFRYYRNRQNVKSHSGSYGRIPWDGAKDELLFNQEQGMTSFALRGRSMLPPNAPSDPAHPSTGLSIPLDLDNKSDSGSDTTHRANSGREPPRPPSPGWSISTGHGTLSS</sequence>
<evidence type="ECO:0000256" key="3">
    <source>
        <dbReference type="SAM" id="SignalP"/>
    </source>
</evidence>
<protein>
    <submittedName>
        <fullName evidence="4">Uncharacterized protein</fullName>
    </submittedName>
</protein>
<accession>A0AAW0GNV5</accession>
<feature type="chain" id="PRO_5043788188" evidence="3">
    <location>
        <begin position="23"/>
        <end position="334"/>
    </location>
</feature>
<comment type="caution">
    <text evidence="4">The sequence shown here is derived from an EMBL/GenBank/DDBJ whole genome shotgun (WGS) entry which is preliminary data.</text>
</comment>
<name>A0AAW0GNV5_9APHY</name>
<evidence type="ECO:0000256" key="1">
    <source>
        <dbReference type="SAM" id="MobiDB-lite"/>
    </source>
</evidence>
<dbReference type="AlphaFoldDB" id="A0AAW0GNV5"/>
<keyword evidence="2" id="KW-0812">Transmembrane</keyword>
<keyword evidence="3" id="KW-0732">Signal</keyword>
<organism evidence="4 5">
    <name type="scientific">Cerrena zonata</name>
    <dbReference type="NCBI Taxonomy" id="2478898"/>
    <lineage>
        <taxon>Eukaryota</taxon>
        <taxon>Fungi</taxon>
        <taxon>Dikarya</taxon>
        <taxon>Basidiomycota</taxon>
        <taxon>Agaricomycotina</taxon>
        <taxon>Agaricomycetes</taxon>
        <taxon>Polyporales</taxon>
        <taxon>Cerrenaceae</taxon>
        <taxon>Cerrena</taxon>
    </lineage>
</organism>
<dbReference type="CDD" id="cd12087">
    <property type="entry name" value="TM_EGFR-like"/>
    <property type="match status" value="1"/>
</dbReference>
<feature type="transmembrane region" description="Helical" evidence="2">
    <location>
        <begin position="209"/>
        <end position="230"/>
    </location>
</feature>
<feature type="region of interest" description="Disordered" evidence="1">
    <location>
        <begin position="270"/>
        <end position="334"/>
    </location>
</feature>
<evidence type="ECO:0000313" key="4">
    <source>
        <dbReference type="EMBL" id="KAK7690895.1"/>
    </source>
</evidence>
<dbReference type="Proteomes" id="UP001385951">
    <property type="component" value="Unassembled WGS sequence"/>
</dbReference>
<feature type="signal peptide" evidence="3">
    <location>
        <begin position="1"/>
        <end position="22"/>
    </location>
</feature>
<proteinExistence type="predicted"/>
<feature type="compositionally biased region" description="Basic and acidic residues" evidence="1">
    <location>
        <begin position="295"/>
        <end position="307"/>
    </location>
</feature>
<evidence type="ECO:0000256" key="2">
    <source>
        <dbReference type="SAM" id="Phobius"/>
    </source>
</evidence>
<feature type="region of interest" description="Disordered" evidence="1">
    <location>
        <begin position="155"/>
        <end position="203"/>
    </location>
</feature>
<feature type="compositionally biased region" description="Low complexity" evidence="1">
    <location>
        <begin position="172"/>
        <end position="196"/>
    </location>
</feature>
<feature type="compositionally biased region" description="Polar residues" evidence="1">
    <location>
        <begin position="158"/>
        <end position="171"/>
    </location>
</feature>
<dbReference type="EMBL" id="JASBNA010000006">
    <property type="protein sequence ID" value="KAK7690895.1"/>
    <property type="molecule type" value="Genomic_DNA"/>
</dbReference>
<reference evidence="4 5" key="1">
    <citation type="submission" date="2022-09" db="EMBL/GenBank/DDBJ databases">
        <authorList>
            <person name="Palmer J.M."/>
        </authorList>
    </citation>
    <scope>NUCLEOTIDE SEQUENCE [LARGE SCALE GENOMIC DNA]</scope>
    <source>
        <strain evidence="4 5">DSM 7382</strain>
    </source>
</reference>
<evidence type="ECO:0000313" key="5">
    <source>
        <dbReference type="Proteomes" id="UP001385951"/>
    </source>
</evidence>
<keyword evidence="2" id="KW-0472">Membrane</keyword>
<feature type="compositionally biased region" description="Polar residues" evidence="1">
    <location>
        <begin position="323"/>
        <end position="334"/>
    </location>
</feature>
<gene>
    <name evidence="4" type="ORF">QCA50_005997</name>
</gene>
<keyword evidence="5" id="KW-1185">Reference proteome</keyword>